<dbReference type="EMBL" id="GANP01012720">
    <property type="protein sequence ID" value="JAB71748.1"/>
    <property type="molecule type" value="mRNA"/>
</dbReference>
<reference evidence="2" key="1">
    <citation type="journal article" date="2015" name="Sci. Rep.">
        <title>Tissue- and time-dependent transcription in Ixodes ricinus salivary glands and midguts when blood feeding on the vertebrate host.</title>
        <authorList>
            <person name="Kotsyfakis M."/>
            <person name="Schwarz A."/>
            <person name="Erhart J."/>
            <person name="Ribeiro J.M."/>
        </authorList>
    </citation>
    <scope>NUCLEOTIDE SEQUENCE</scope>
    <source>
        <tissue evidence="2">Salivary gland and midgut</tissue>
    </source>
</reference>
<organism evidence="2">
    <name type="scientific">Ixodes ricinus</name>
    <name type="common">Common tick</name>
    <name type="synonym">Acarus ricinus</name>
    <dbReference type="NCBI Taxonomy" id="34613"/>
    <lineage>
        <taxon>Eukaryota</taxon>
        <taxon>Metazoa</taxon>
        <taxon>Ecdysozoa</taxon>
        <taxon>Arthropoda</taxon>
        <taxon>Chelicerata</taxon>
        <taxon>Arachnida</taxon>
        <taxon>Acari</taxon>
        <taxon>Parasitiformes</taxon>
        <taxon>Ixodida</taxon>
        <taxon>Ixodoidea</taxon>
        <taxon>Ixodidae</taxon>
        <taxon>Ixodinae</taxon>
        <taxon>Ixodes</taxon>
    </lineage>
</organism>
<sequence>MEVKTYAFLQIAVSIALGIQIFAALTDAADNNNELFTVQYCGTNCTKKQDGTWTECTGKNGGCKCYHENGKKVGFCLSTEYTDFTQFSTPTSEEIANASPRPKETNSH</sequence>
<dbReference type="AlphaFoldDB" id="V5HE75"/>
<evidence type="ECO:0000313" key="2">
    <source>
        <dbReference type="EMBL" id="JAB71748.1"/>
    </source>
</evidence>
<feature type="signal peptide" evidence="1">
    <location>
        <begin position="1"/>
        <end position="28"/>
    </location>
</feature>
<feature type="chain" id="PRO_5004735793" evidence="1">
    <location>
        <begin position="29"/>
        <end position="108"/>
    </location>
</feature>
<name>V5HE75_IXORI</name>
<accession>V5HE75</accession>
<evidence type="ECO:0000256" key="1">
    <source>
        <dbReference type="SAM" id="SignalP"/>
    </source>
</evidence>
<keyword evidence="1" id="KW-0732">Signal</keyword>
<proteinExistence type="evidence at transcript level"/>
<protein>
    <submittedName>
        <fullName evidence="2">Putative secreted protein</fullName>
    </submittedName>
</protein>